<feature type="transmembrane region" description="Helical" evidence="1">
    <location>
        <begin position="60"/>
        <end position="80"/>
    </location>
</feature>
<keyword evidence="1" id="KW-0472">Membrane</keyword>
<protein>
    <recommendedName>
        <fullName evidence="2">2TM domain-containing protein</fullName>
    </recommendedName>
</protein>
<feature type="transmembrane region" description="Helical" evidence="1">
    <location>
        <begin position="33"/>
        <end position="54"/>
    </location>
</feature>
<evidence type="ECO:0000259" key="2">
    <source>
        <dbReference type="Pfam" id="PF13239"/>
    </source>
</evidence>
<feature type="domain" description="2TM" evidence="2">
    <location>
        <begin position="88"/>
        <end position="158"/>
    </location>
</feature>
<keyword evidence="4" id="KW-1185">Reference proteome</keyword>
<evidence type="ECO:0000256" key="1">
    <source>
        <dbReference type="SAM" id="Phobius"/>
    </source>
</evidence>
<dbReference type="Proteomes" id="UP001208689">
    <property type="component" value="Chromosome"/>
</dbReference>
<sequence length="193" mass="22128">MSKDEKKPSSISDSEEIFLRKLARRTVLRRTGIQIHGTAYVFVNVILLIINYLTPPTYLWSLWAIVGWGAGLAFHGFAYFNPKGSGMSWHAFSFVVVNCLLFFIFVFTKATTYPWFLWPFGAWSVGLLSHFIVWKVRKPRDGEDPSKSWIERKIDKELRKVSHTDEIHGRKCSKCGTEDLEGASFCARCGNQL</sequence>
<keyword evidence="1" id="KW-1133">Transmembrane helix</keyword>
<dbReference type="Pfam" id="PF13239">
    <property type="entry name" value="2TM"/>
    <property type="match status" value="2"/>
</dbReference>
<feature type="domain" description="2TM" evidence="2">
    <location>
        <begin position="23"/>
        <end position="82"/>
    </location>
</feature>
<dbReference type="InterPro" id="IPR025698">
    <property type="entry name" value="2TM_dom"/>
</dbReference>
<keyword evidence="1" id="KW-0812">Transmembrane</keyword>
<organism evidence="3 4">
    <name type="scientific">Candidatus Lokiarchaeum ossiferum</name>
    <dbReference type="NCBI Taxonomy" id="2951803"/>
    <lineage>
        <taxon>Archaea</taxon>
        <taxon>Promethearchaeati</taxon>
        <taxon>Promethearchaeota</taxon>
        <taxon>Promethearchaeia</taxon>
        <taxon>Promethearchaeales</taxon>
        <taxon>Promethearchaeaceae</taxon>
        <taxon>Candidatus Lokiarchaeum</taxon>
    </lineage>
</organism>
<reference evidence="3" key="1">
    <citation type="submission" date="2022-09" db="EMBL/GenBank/DDBJ databases">
        <title>Actin cytoskeleton and complex cell architecture in an #Asgard archaeon.</title>
        <authorList>
            <person name="Ponce Toledo R.I."/>
            <person name="Schleper C."/>
            <person name="Rodrigues Oliveira T."/>
            <person name="Wollweber F."/>
            <person name="Xu J."/>
            <person name="Rittmann S."/>
            <person name="Klingl A."/>
            <person name="Pilhofer M."/>
        </authorList>
    </citation>
    <scope>NUCLEOTIDE SEQUENCE</scope>
    <source>
        <strain evidence="3">B-35</strain>
    </source>
</reference>
<accession>A0ABY6HUC3</accession>
<proteinExistence type="predicted"/>
<evidence type="ECO:0000313" key="4">
    <source>
        <dbReference type="Proteomes" id="UP001208689"/>
    </source>
</evidence>
<name>A0ABY6HUC3_9ARCH</name>
<feature type="transmembrane region" description="Helical" evidence="1">
    <location>
        <begin position="87"/>
        <end position="107"/>
    </location>
</feature>
<dbReference type="EMBL" id="CP104013">
    <property type="protein sequence ID" value="UYP46467.1"/>
    <property type="molecule type" value="Genomic_DNA"/>
</dbReference>
<gene>
    <name evidence="3" type="ORF">NEF87_002752</name>
</gene>
<feature type="transmembrane region" description="Helical" evidence="1">
    <location>
        <begin position="113"/>
        <end position="134"/>
    </location>
</feature>
<evidence type="ECO:0000313" key="3">
    <source>
        <dbReference type="EMBL" id="UYP46467.1"/>
    </source>
</evidence>